<evidence type="ECO:0000259" key="2">
    <source>
        <dbReference type="Pfam" id="PF18912"/>
    </source>
</evidence>
<gene>
    <name evidence="3" type="ORF">ABV408_07065</name>
</gene>
<protein>
    <submittedName>
        <fullName evidence="3">ComF family protein</fullName>
    </submittedName>
</protein>
<dbReference type="AlphaFoldDB" id="A0AB74UIG8"/>
<feature type="domain" description="Double zinc ribbon" evidence="2">
    <location>
        <begin position="25"/>
        <end position="80"/>
    </location>
</feature>
<dbReference type="SUPFAM" id="SSF53271">
    <property type="entry name" value="PRTase-like"/>
    <property type="match status" value="1"/>
</dbReference>
<dbReference type="PANTHER" id="PTHR47505:SF1">
    <property type="entry name" value="DNA UTILIZATION PROTEIN YHGH"/>
    <property type="match status" value="1"/>
</dbReference>
<dbReference type="CDD" id="cd06223">
    <property type="entry name" value="PRTases_typeI"/>
    <property type="match status" value="1"/>
</dbReference>
<comment type="similarity">
    <text evidence="1">Belongs to the ComF/GntX family.</text>
</comment>
<proteinExistence type="inferred from homology"/>
<dbReference type="RefSeq" id="WP_353981749.1">
    <property type="nucleotide sequence ID" value="NZ_CP159578.1"/>
</dbReference>
<dbReference type="PANTHER" id="PTHR47505">
    <property type="entry name" value="DNA UTILIZATION PROTEIN YHGH"/>
    <property type="match status" value="1"/>
</dbReference>
<dbReference type="EMBL" id="CP159578">
    <property type="protein sequence ID" value="XCJ80935.1"/>
    <property type="molecule type" value="Genomic_DNA"/>
</dbReference>
<dbReference type="Gene3D" id="3.40.50.2020">
    <property type="match status" value="1"/>
</dbReference>
<evidence type="ECO:0000256" key="1">
    <source>
        <dbReference type="ARBA" id="ARBA00008007"/>
    </source>
</evidence>
<evidence type="ECO:0000313" key="3">
    <source>
        <dbReference type="EMBL" id="XCJ80935.1"/>
    </source>
</evidence>
<dbReference type="InterPro" id="IPR029057">
    <property type="entry name" value="PRTase-like"/>
</dbReference>
<accession>A0AB74UIG8</accession>
<dbReference type="Pfam" id="PF18912">
    <property type="entry name" value="DZR_2"/>
    <property type="match status" value="1"/>
</dbReference>
<reference evidence="3" key="1">
    <citation type="submission" date="2024-06" db="EMBL/GenBank/DDBJ databases">
        <title>Complete genome of Salinicola endophyticus HNIBRBA4755.</title>
        <authorList>
            <person name="Shin S.Y."/>
            <person name="Kang H."/>
            <person name="Song J."/>
        </authorList>
    </citation>
    <scope>NUCLEOTIDE SEQUENCE</scope>
    <source>
        <strain evidence="3">HNIBRBA4755</strain>
    </source>
</reference>
<name>A0AB74UIG8_9GAMM</name>
<dbReference type="InterPro" id="IPR044005">
    <property type="entry name" value="DZR_2"/>
</dbReference>
<sequence length="248" mass="27134">MFMRCALGRVIAGGGLRWQLERWLRRALPGYCAFCYARLAGDLPWCPDCDGELPWNVAACERCAEPMPDAGGNHLCGRCLRRPPAFDAAWVPLRYEGSLIRLMQRFKFSADPRAGTLLVELLIHAMGTTAPCGELLIGVPGSWTRTRERGFDPVAWLGSSLAARWQLPQRAALRQRDSSSQRGLDRAARQRNVKNAFGIEGPLPGSVLLLDDVMTTGATLESLALACRRAGARHIGVVALARTPAGRI</sequence>
<organism evidence="3">
    <name type="scientific">Salinicola endophyticus</name>
    <dbReference type="NCBI Taxonomy" id="1949083"/>
    <lineage>
        <taxon>Bacteria</taxon>
        <taxon>Pseudomonadati</taxon>
        <taxon>Pseudomonadota</taxon>
        <taxon>Gammaproteobacteria</taxon>
        <taxon>Oceanospirillales</taxon>
        <taxon>Halomonadaceae</taxon>
        <taxon>Salinicola</taxon>
    </lineage>
</organism>
<dbReference type="InterPro" id="IPR000836">
    <property type="entry name" value="PRTase_dom"/>
</dbReference>
<dbReference type="InterPro" id="IPR051910">
    <property type="entry name" value="ComF/GntX_DNA_util-trans"/>
</dbReference>